<protein>
    <submittedName>
        <fullName evidence="5">Imelysin</fullName>
    </submittedName>
</protein>
<evidence type="ECO:0000259" key="4">
    <source>
        <dbReference type="Pfam" id="PF09375"/>
    </source>
</evidence>
<dbReference type="RefSeq" id="WP_106145396.1">
    <property type="nucleotide sequence ID" value="NZ_PVYX01000002.1"/>
</dbReference>
<dbReference type="InterPro" id="IPR038352">
    <property type="entry name" value="Imelysin_sf"/>
</dbReference>
<dbReference type="InterPro" id="IPR034984">
    <property type="entry name" value="Imelysin-like_IPPA"/>
</dbReference>
<accession>A0A2T0M993</accession>
<keyword evidence="6" id="KW-1185">Reference proteome</keyword>
<organism evidence="5 6">
    <name type="scientific">Flagellimonas meridianipacifica</name>
    <dbReference type="NCBI Taxonomy" id="1080225"/>
    <lineage>
        <taxon>Bacteria</taxon>
        <taxon>Pseudomonadati</taxon>
        <taxon>Bacteroidota</taxon>
        <taxon>Flavobacteriia</taxon>
        <taxon>Flavobacteriales</taxon>
        <taxon>Flavobacteriaceae</taxon>
        <taxon>Flagellimonas</taxon>
    </lineage>
</organism>
<dbReference type="CDD" id="cd14659">
    <property type="entry name" value="Imelysin-like_IPPA"/>
    <property type="match status" value="1"/>
</dbReference>
<dbReference type="AlphaFoldDB" id="A0A2T0M993"/>
<dbReference type="InterPro" id="IPR018976">
    <property type="entry name" value="Imelysin-like"/>
</dbReference>
<evidence type="ECO:0000256" key="3">
    <source>
        <dbReference type="SAM" id="SignalP"/>
    </source>
</evidence>
<dbReference type="OrthoDB" id="650514at2"/>
<dbReference type="Proteomes" id="UP000237640">
    <property type="component" value="Unassembled WGS sequence"/>
</dbReference>
<feature type="domain" description="Imelysin-like" evidence="4">
    <location>
        <begin position="60"/>
        <end position="349"/>
    </location>
</feature>
<dbReference type="Gene3D" id="1.20.1420.20">
    <property type="entry name" value="M75 peptidase, HXXE motif"/>
    <property type="match status" value="1"/>
</dbReference>
<reference evidence="5 6" key="1">
    <citation type="submission" date="2018-03" db="EMBL/GenBank/DDBJ databases">
        <title>Genomic Encyclopedia of Archaeal and Bacterial Type Strains, Phase II (KMG-II): from individual species to whole genera.</title>
        <authorList>
            <person name="Goeker M."/>
        </authorList>
    </citation>
    <scope>NUCLEOTIDE SEQUENCE [LARGE SCALE GENOMIC DNA]</scope>
    <source>
        <strain evidence="5 6">DSM 25027</strain>
    </source>
</reference>
<keyword evidence="2 3" id="KW-0732">Signal</keyword>
<comment type="subcellular location">
    <subcellularLocation>
        <location evidence="1">Cell envelope</location>
    </subcellularLocation>
</comment>
<evidence type="ECO:0000256" key="1">
    <source>
        <dbReference type="ARBA" id="ARBA00004196"/>
    </source>
</evidence>
<feature type="signal peptide" evidence="3">
    <location>
        <begin position="1"/>
        <end position="19"/>
    </location>
</feature>
<dbReference type="Pfam" id="PF09375">
    <property type="entry name" value="Peptidase_M75"/>
    <property type="match status" value="1"/>
</dbReference>
<dbReference type="GO" id="GO:0030313">
    <property type="term" value="C:cell envelope"/>
    <property type="evidence" value="ECO:0007669"/>
    <property type="project" value="UniProtKB-SubCell"/>
</dbReference>
<sequence>MKRRFFWVLPVFIALFIWACSSDSSDDPGTDDVTGGMDDDVAPAMFDRGAMLTNWADNIIIPAYTSFSSELTELNTAFDAFSANRTVDNLVAFRQAWLDAYIAWQRVSMFETGPAETVGYRLNMNTYPTDTVLLESFVASGSYDLSLPSNRDVKGFPALDYLLNGLETDDIALVSRFDTDSDATNRLAYISDILDDMIALTDQVLQEWEGSFRNSFVSNDGSSATASTDRFVNDFIFYYEKFLRAGKMGIPLGVFTGTTAPNTIEAFYKADVSRTLFLTGLDAVQDFFNGEHFDSSATGESLASYLRFLNEIKDGVALDQVINDQFDLAAEMVNGLDTFRNEIENNSPPTDMLMAYDEVQRAVPLLKVDMVSAMSISIDFVDADGD</sequence>
<evidence type="ECO:0000313" key="6">
    <source>
        <dbReference type="Proteomes" id="UP000237640"/>
    </source>
</evidence>
<gene>
    <name evidence="5" type="ORF">CLV81_2477</name>
</gene>
<feature type="chain" id="PRO_5015629343" evidence="3">
    <location>
        <begin position="20"/>
        <end position="386"/>
    </location>
</feature>
<dbReference type="EMBL" id="PVYX01000002">
    <property type="protein sequence ID" value="PRX54081.1"/>
    <property type="molecule type" value="Genomic_DNA"/>
</dbReference>
<comment type="caution">
    <text evidence="5">The sequence shown here is derived from an EMBL/GenBank/DDBJ whole genome shotgun (WGS) entry which is preliminary data.</text>
</comment>
<name>A0A2T0M993_9FLAO</name>
<proteinExistence type="predicted"/>
<evidence type="ECO:0000313" key="5">
    <source>
        <dbReference type="EMBL" id="PRX54081.1"/>
    </source>
</evidence>
<evidence type="ECO:0000256" key="2">
    <source>
        <dbReference type="ARBA" id="ARBA00022729"/>
    </source>
</evidence>